<organism evidence="3 4">
    <name type="scientific">Trichogramma brassicae</name>
    <dbReference type="NCBI Taxonomy" id="86971"/>
    <lineage>
        <taxon>Eukaryota</taxon>
        <taxon>Metazoa</taxon>
        <taxon>Ecdysozoa</taxon>
        <taxon>Arthropoda</taxon>
        <taxon>Hexapoda</taxon>
        <taxon>Insecta</taxon>
        <taxon>Pterygota</taxon>
        <taxon>Neoptera</taxon>
        <taxon>Endopterygota</taxon>
        <taxon>Hymenoptera</taxon>
        <taxon>Apocrita</taxon>
        <taxon>Proctotrupomorpha</taxon>
        <taxon>Chalcidoidea</taxon>
        <taxon>Trichogrammatidae</taxon>
        <taxon>Trichogramma</taxon>
    </lineage>
</organism>
<feature type="compositionally biased region" description="Low complexity" evidence="1">
    <location>
        <begin position="97"/>
        <end position="106"/>
    </location>
</feature>
<name>A0A6H5J447_9HYME</name>
<feature type="transmembrane region" description="Helical" evidence="2">
    <location>
        <begin position="571"/>
        <end position="593"/>
    </location>
</feature>
<proteinExistence type="predicted"/>
<dbReference type="AlphaFoldDB" id="A0A6H5J447"/>
<accession>A0A6H5J447</accession>
<feature type="region of interest" description="Disordered" evidence="1">
    <location>
        <begin position="811"/>
        <end position="914"/>
    </location>
</feature>
<dbReference type="Proteomes" id="UP000479190">
    <property type="component" value="Unassembled WGS sequence"/>
</dbReference>
<reference evidence="3 4" key="1">
    <citation type="submission" date="2020-02" db="EMBL/GenBank/DDBJ databases">
        <authorList>
            <person name="Ferguson B K."/>
        </authorList>
    </citation>
    <scope>NUCLEOTIDE SEQUENCE [LARGE SCALE GENOMIC DNA]</scope>
</reference>
<keyword evidence="2" id="KW-1133">Transmembrane helix</keyword>
<evidence type="ECO:0000313" key="3">
    <source>
        <dbReference type="EMBL" id="CAB0042247.1"/>
    </source>
</evidence>
<keyword evidence="2" id="KW-0812">Transmembrane</keyword>
<protein>
    <submittedName>
        <fullName evidence="3">Uncharacterized protein</fullName>
    </submittedName>
</protein>
<evidence type="ECO:0000256" key="1">
    <source>
        <dbReference type="SAM" id="MobiDB-lite"/>
    </source>
</evidence>
<sequence>RNDRVSCARRAISVTVQHGTASGCMESAVSAYLYVRLTHAKMGCRQYGGTHGTSAKGSAESSSGSGGGAAAAAAMAATATAAARTRKGREGGESQRSRAAASTARQARLARSESRVIHALFMRRLYYVILMTGIRGGRMLEPLKSRFEPARPGAALSERLQGRVFSPHKPIPGDLVERLVVVQRYASATAVSTINRSLCVRYVEIQSLCVCRDSMCSCCCCAAAAYVGGTSTSSSASGKRQAAAAATEGDTIVYYYSFASIPEHVRTSEFEHEVVMAHWRVIDAQIRARDRYMYTRAYRPECMIIYTHTRVTSHTLRWSQNAFIYNNTSPRVSACALAACARELSFPVIDDTRARYAHCSNGPVAKIDISQQQQRRRRWQWQQQQQLTSSCERDRYCYTTRRRASSRTSGFVFISPTSTRTARPERRLLLQRYICYICIIYMTLCDVYTRQNPTHCSCQGVHVSAMYKYESCAVHGAASIVKITADAIHQVARNRAMHTLAIKELLMIPRNFNEYIAHRTIGTGSKTYDTDRAENICTRDYMIQSNHRSSLYQPGSIEIMYLKVSPVNANIIGVSALLILVSLLCALCCGAIARRAFFRFSCVGSGSTNSSSRASSSSTSRESLVRYVAKEQVAIQFTLGLRANLQAFVQAERPQTLDNAIALAIKFENLDSTRRPLDESHYNKSPAEQWHDSQTENASTSTDTVWCNHCNKSGHIYTQCWTLARQMRDINPSNGRHRRGHGRVTVFAGRLPNWHFLRRRARVTSSRRAFSHRTSNNTHSLCSDQFLAPRRKTFGRNGFLARECSKITKSAVSRSGRIRTRIRPIQTHHGRTRQRLTARAGPRRRPANSTSGWSRATSRQPTRAAHWKPAFPSDGSRTSRERRRKLQTSGLLALGSGPVVSSSRGAIQYSPGDE</sequence>
<gene>
    <name evidence="3" type="ORF">TBRA_LOCUS13879</name>
</gene>
<feature type="compositionally biased region" description="Basic residues" evidence="1">
    <location>
        <begin position="816"/>
        <end position="846"/>
    </location>
</feature>
<evidence type="ECO:0000256" key="2">
    <source>
        <dbReference type="SAM" id="Phobius"/>
    </source>
</evidence>
<keyword evidence="4" id="KW-1185">Reference proteome</keyword>
<evidence type="ECO:0000313" key="4">
    <source>
        <dbReference type="Proteomes" id="UP000479190"/>
    </source>
</evidence>
<feature type="non-terminal residue" evidence="3">
    <location>
        <position position="1"/>
    </location>
</feature>
<feature type="region of interest" description="Disordered" evidence="1">
    <location>
        <begin position="80"/>
        <end position="106"/>
    </location>
</feature>
<feature type="region of interest" description="Disordered" evidence="1">
    <location>
        <begin position="676"/>
        <end position="696"/>
    </location>
</feature>
<keyword evidence="2" id="KW-0472">Membrane</keyword>
<feature type="compositionally biased region" description="Polar residues" evidence="1">
    <location>
        <begin position="847"/>
        <end position="861"/>
    </location>
</feature>
<dbReference type="EMBL" id="CADCXV010001172">
    <property type="protein sequence ID" value="CAB0042247.1"/>
    <property type="molecule type" value="Genomic_DNA"/>
</dbReference>